<comment type="caution">
    <text evidence="11">The sequence shown here is derived from an EMBL/GenBank/DDBJ whole genome shotgun (WGS) entry which is preliminary data.</text>
</comment>
<evidence type="ECO:0000256" key="5">
    <source>
        <dbReference type="ARBA" id="ARBA00022692"/>
    </source>
</evidence>
<evidence type="ECO:0000256" key="8">
    <source>
        <dbReference type="SAM" id="Coils"/>
    </source>
</evidence>
<dbReference type="AlphaFoldDB" id="G9PEV7"/>
<dbReference type="EMBL" id="ACRN01000004">
    <property type="protein sequence ID" value="EHM88568.1"/>
    <property type="molecule type" value="Genomic_DNA"/>
</dbReference>
<dbReference type="GO" id="GO:0140359">
    <property type="term" value="F:ABC-type transporter activity"/>
    <property type="evidence" value="ECO:0007669"/>
    <property type="project" value="InterPro"/>
</dbReference>
<evidence type="ECO:0000256" key="3">
    <source>
        <dbReference type="ARBA" id="ARBA00022448"/>
    </source>
</evidence>
<dbReference type="PANTHER" id="PTHR30294">
    <property type="entry name" value="MEMBRANE COMPONENT OF ABC TRANSPORTER YHHJ-RELATED"/>
    <property type="match status" value="1"/>
</dbReference>
<feature type="domain" description="ABC transmembrane type-2" evidence="10">
    <location>
        <begin position="156"/>
        <end position="396"/>
    </location>
</feature>
<keyword evidence="7 9" id="KW-0472">Membrane</keyword>
<evidence type="ECO:0000259" key="10">
    <source>
        <dbReference type="PROSITE" id="PS51012"/>
    </source>
</evidence>
<dbReference type="InterPro" id="IPR051449">
    <property type="entry name" value="ABC-2_transporter_component"/>
</dbReference>
<organism evidence="11 12">
    <name type="scientific">Actinomyces graevenitzii C83</name>
    <dbReference type="NCBI Taxonomy" id="435830"/>
    <lineage>
        <taxon>Bacteria</taxon>
        <taxon>Bacillati</taxon>
        <taxon>Actinomycetota</taxon>
        <taxon>Actinomycetes</taxon>
        <taxon>Actinomycetales</taxon>
        <taxon>Actinomycetaceae</taxon>
        <taxon>Actinomyces</taxon>
    </lineage>
</organism>
<feature type="transmembrane region" description="Helical" evidence="9">
    <location>
        <begin position="256"/>
        <end position="275"/>
    </location>
</feature>
<dbReference type="InterPro" id="IPR013525">
    <property type="entry name" value="ABC2_TM"/>
</dbReference>
<feature type="transmembrane region" description="Helical" evidence="9">
    <location>
        <begin position="20"/>
        <end position="37"/>
    </location>
</feature>
<dbReference type="GO" id="GO:0005886">
    <property type="term" value="C:plasma membrane"/>
    <property type="evidence" value="ECO:0007669"/>
    <property type="project" value="UniProtKB-SubCell"/>
</dbReference>
<sequence length="400" mass="43207">MRALFIKEFQELKRDRRTLAMIIMLPLLLLLVFGYAANFSVDHINVKVIGPQASSTVSYLKSLPGADKFNFVADTSAPATPTQAQKLLRSPSGDVVVIPKAKAGTLSQRVDVYLNGAKLFTAQSAKADLVQMQANDMRAQLKQLSSAATQAQQSAQGLRTNPTQAAQAAKEQSQKLQALAKQAQETNTNWIKVEFNPDLKTSWVMIPGLIGLVMAVIGTLITSIGMVREREAGTLEQLAVMPIKARSIIAGKISPYFMLAIVDMSAVALAGVYLFDIPFNGQLWLFALAGLLFLGVVLGLGVLISTVSQTTAQAVQMAIMTIIPQTLLSGLVFPLESMATWVRCIGYLLPLTWFVQVSRGVMLNGSNAAQLWLPLSIMALQCVLLFGAATARLARSLRSI</sequence>
<dbReference type="Proteomes" id="UP000003822">
    <property type="component" value="Unassembled WGS sequence"/>
</dbReference>
<dbReference type="STRING" id="435830.HMPREF0045_00781"/>
<evidence type="ECO:0000313" key="11">
    <source>
        <dbReference type="EMBL" id="EHM88568.1"/>
    </source>
</evidence>
<keyword evidence="12" id="KW-1185">Reference proteome</keyword>
<comment type="subcellular location">
    <subcellularLocation>
        <location evidence="1">Cell membrane</location>
        <topology evidence="1">Multi-pass membrane protein</topology>
    </subcellularLocation>
</comment>
<dbReference type="PROSITE" id="PS51012">
    <property type="entry name" value="ABC_TM2"/>
    <property type="match status" value="1"/>
</dbReference>
<evidence type="ECO:0000313" key="12">
    <source>
        <dbReference type="Proteomes" id="UP000003822"/>
    </source>
</evidence>
<comment type="similarity">
    <text evidence="2">Belongs to the ABC-2 integral membrane protein family.</text>
</comment>
<dbReference type="PATRIC" id="fig|435830.3.peg.754"/>
<dbReference type="RefSeq" id="WP_005985736.1">
    <property type="nucleotide sequence ID" value="NZ_JH470338.1"/>
</dbReference>
<dbReference type="Pfam" id="PF12698">
    <property type="entry name" value="ABC2_membrane_3"/>
    <property type="match status" value="1"/>
</dbReference>
<dbReference type="InterPro" id="IPR047817">
    <property type="entry name" value="ABC2_TM_bact-type"/>
</dbReference>
<accession>G9PEV7</accession>
<evidence type="ECO:0000256" key="7">
    <source>
        <dbReference type="ARBA" id="ARBA00023136"/>
    </source>
</evidence>
<feature type="transmembrane region" description="Helical" evidence="9">
    <location>
        <begin position="369"/>
        <end position="394"/>
    </location>
</feature>
<evidence type="ECO:0000256" key="6">
    <source>
        <dbReference type="ARBA" id="ARBA00022989"/>
    </source>
</evidence>
<keyword evidence="5 9" id="KW-0812">Transmembrane</keyword>
<feature type="transmembrane region" description="Helical" evidence="9">
    <location>
        <begin position="326"/>
        <end position="349"/>
    </location>
</feature>
<keyword evidence="8" id="KW-0175">Coiled coil</keyword>
<feature type="coiled-coil region" evidence="8">
    <location>
        <begin position="134"/>
        <end position="189"/>
    </location>
</feature>
<reference evidence="11 12" key="1">
    <citation type="submission" date="2011-10" db="EMBL/GenBank/DDBJ databases">
        <title>The Genome Sequence of Actinomyces graevenitzii C83.</title>
        <authorList>
            <consortium name="The Broad Institute Genome Sequencing Platform"/>
            <consortium name="The Broad Institute Genome Sequencing Center for Infectious Disease"/>
            <person name="Earl A."/>
            <person name="Ward D."/>
            <person name="Feldgarden M."/>
            <person name="Gevers D."/>
            <person name="Sibley C.D."/>
            <person name="Field T.R."/>
            <person name="Grinwis M."/>
            <person name="Eshaghurshan C.S."/>
            <person name="Surette M.G."/>
            <person name="Young S.K."/>
            <person name="Zeng Q."/>
            <person name="Gargeya S."/>
            <person name="Fitzgerald M."/>
            <person name="Haas B."/>
            <person name="Abouelleil A."/>
            <person name="Alvarado L."/>
            <person name="Arachchi H.M."/>
            <person name="Berlin A."/>
            <person name="Brown A."/>
            <person name="Chapman S.B."/>
            <person name="Chen Z."/>
            <person name="Dunbar C."/>
            <person name="Freedman E."/>
            <person name="Gearin G."/>
            <person name="Goldberg J."/>
            <person name="Griggs A."/>
            <person name="Gujja S."/>
            <person name="Heiman D."/>
            <person name="Howarth C."/>
            <person name="Larson L."/>
            <person name="Lui A."/>
            <person name="MacDonald P.J.P."/>
            <person name="Montmayeur A."/>
            <person name="Murphy C."/>
            <person name="Neiman D."/>
            <person name="Pearson M."/>
            <person name="Priest M."/>
            <person name="Roberts A."/>
            <person name="Saif S."/>
            <person name="Shea T."/>
            <person name="Shenoy N."/>
            <person name="Sisk P."/>
            <person name="Stolte C."/>
            <person name="Sykes S."/>
            <person name="Wortman J."/>
            <person name="Nusbaum C."/>
            <person name="Birren B."/>
        </authorList>
    </citation>
    <scope>NUCLEOTIDE SEQUENCE [LARGE SCALE GENOMIC DNA]</scope>
    <source>
        <strain evidence="11 12">C83</strain>
    </source>
</reference>
<name>G9PEV7_9ACTO</name>
<keyword evidence="4" id="KW-1003">Cell membrane</keyword>
<evidence type="ECO:0000256" key="2">
    <source>
        <dbReference type="ARBA" id="ARBA00007783"/>
    </source>
</evidence>
<evidence type="ECO:0000256" key="1">
    <source>
        <dbReference type="ARBA" id="ARBA00004651"/>
    </source>
</evidence>
<feature type="transmembrane region" description="Helical" evidence="9">
    <location>
        <begin position="203"/>
        <end position="227"/>
    </location>
</feature>
<dbReference type="HOGENOM" id="CLU_039483_8_0_11"/>
<dbReference type="eggNOG" id="COG0842">
    <property type="taxonomic scope" value="Bacteria"/>
</dbReference>
<evidence type="ECO:0000256" key="4">
    <source>
        <dbReference type="ARBA" id="ARBA00022475"/>
    </source>
</evidence>
<protein>
    <recommendedName>
        <fullName evidence="10">ABC transmembrane type-2 domain-containing protein</fullName>
    </recommendedName>
</protein>
<feature type="transmembrane region" description="Helical" evidence="9">
    <location>
        <begin position="281"/>
        <end position="305"/>
    </location>
</feature>
<gene>
    <name evidence="11" type="ORF">HMPREF0045_00781</name>
</gene>
<evidence type="ECO:0000256" key="9">
    <source>
        <dbReference type="SAM" id="Phobius"/>
    </source>
</evidence>
<dbReference type="OrthoDB" id="9776218at2"/>
<dbReference type="PANTHER" id="PTHR30294:SF29">
    <property type="entry name" value="MULTIDRUG ABC TRANSPORTER PERMEASE YBHS-RELATED"/>
    <property type="match status" value="1"/>
</dbReference>
<keyword evidence="3" id="KW-0813">Transport</keyword>
<proteinExistence type="inferred from homology"/>
<keyword evidence="6 9" id="KW-1133">Transmembrane helix</keyword>